<dbReference type="Proteomes" id="UP001491310">
    <property type="component" value="Unassembled WGS sequence"/>
</dbReference>
<reference evidence="2 3" key="1">
    <citation type="journal article" date="2024" name="Nat. Commun.">
        <title>Phylogenomics reveals the evolutionary origins of lichenization in chlorophyte algae.</title>
        <authorList>
            <person name="Puginier C."/>
            <person name="Libourel C."/>
            <person name="Otte J."/>
            <person name="Skaloud P."/>
            <person name="Haon M."/>
            <person name="Grisel S."/>
            <person name="Petersen M."/>
            <person name="Berrin J.G."/>
            <person name="Delaux P.M."/>
            <person name="Dal Grande F."/>
            <person name="Keller J."/>
        </authorList>
    </citation>
    <scope>NUCLEOTIDE SEQUENCE [LARGE SCALE GENOMIC DNA]</scope>
    <source>
        <strain evidence="2 3">SAG 216-7</strain>
    </source>
</reference>
<evidence type="ECO:0000313" key="3">
    <source>
        <dbReference type="Proteomes" id="UP001491310"/>
    </source>
</evidence>
<dbReference type="EMBL" id="JALJOT010000005">
    <property type="protein sequence ID" value="KAK9915015.1"/>
    <property type="molecule type" value="Genomic_DNA"/>
</dbReference>
<comment type="caution">
    <text evidence="2">The sequence shown here is derived from an EMBL/GenBank/DDBJ whole genome shotgun (WGS) entry which is preliminary data.</text>
</comment>
<sequence length="636" mass="68958">MVLNIRQKQTEAVVRLLHLNAPQSALQQAGDDDLYKVLVLDSFTKSVIAPLLRVNELRKHGITMHLLLETDREKIPDTPCIYFVRASEEAVRRIIADASAGLYDSLHLNFTPHLPKPLMEQLATGSVRAGCPQRIAKVFDQYLSFIALESRLFSLGLPDTYLLLNDPKAQDVQVQSASEALVDGLFSVLVTLGVVPIIRCPRGGAAEFVAQQLDARLREHLRLRNNLLMEGTPGLSASLSRPLLCLFDRNFELSVVLQHGWTYKPLVQDLLALSLNRVTVDADPSPGQQLMQHNPTSKQTFEVGEGDFFWDENGRSQFPKVAEEVDLQLQKYKQAVADLNRQTGANVDPNADPGDLMQSNARGLMAAVSSLPELTERKRAIDKHMNLATHMLKEITSRGLDQFYNTEEDCLVKKADLPTILKLLQGGKGTPTDKLRLALVFLLTCEALPSDGDYERVTAALVAAGADTSALAYVRRMRRLNLTGRTGGGAAAGPAGDGALAGLAGQSHLLNWADKTFGQGLSSLTKGVKVLLAGEQQAAVTVAVEGLMDAKPSPELDSFLTFDPKAAPGRASKASGPHKEAIVFMIGGGNYLEYESLITWAGRATPPKSVIYGASDLLTGGQFAAQLAELGRRSGV</sequence>
<dbReference type="Gene3D" id="3.40.50.2060">
    <property type="match status" value="1"/>
</dbReference>
<dbReference type="SUPFAM" id="SSF56815">
    <property type="entry name" value="Sec1/munc18-like (SM) proteins"/>
    <property type="match status" value="1"/>
</dbReference>
<dbReference type="InterPro" id="IPR027482">
    <property type="entry name" value="Sec1-like_dom2"/>
</dbReference>
<proteinExistence type="inferred from homology"/>
<dbReference type="InterPro" id="IPR001619">
    <property type="entry name" value="Sec1-like"/>
</dbReference>
<protein>
    <recommendedName>
        <fullName evidence="4">Sec1-like protein</fullName>
    </recommendedName>
</protein>
<dbReference type="PANTHER" id="PTHR11679">
    <property type="entry name" value="VESICLE PROTEIN SORTING-ASSOCIATED"/>
    <property type="match status" value="1"/>
</dbReference>
<accession>A0ABR2YTF6</accession>
<dbReference type="Gene3D" id="1.25.40.60">
    <property type="match status" value="1"/>
</dbReference>
<evidence type="ECO:0008006" key="4">
    <source>
        <dbReference type="Google" id="ProtNLM"/>
    </source>
</evidence>
<dbReference type="Gene3D" id="3.40.50.1910">
    <property type="match status" value="1"/>
</dbReference>
<dbReference type="Gene3D" id="3.90.830.10">
    <property type="entry name" value="Syntaxin Binding Protein 1, Chain A, domain 2"/>
    <property type="match status" value="1"/>
</dbReference>
<dbReference type="InterPro" id="IPR036045">
    <property type="entry name" value="Sec1-like_sf"/>
</dbReference>
<dbReference type="InterPro" id="IPR043154">
    <property type="entry name" value="Sec-1-like_dom1"/>
</dbReference>
<name>A0ABR2YTF6_9CHLO</name>
<keyword evidence="3" id="KW-1185">Reference proteome</keyword>
<comment type="similarity">
    <text evidence="1">Belongs to the STXBP/unc-18/SEC1 family.</text>
</comment>
<evidence type="ECO:0000256" key="1">
    <source>
        <dbReference type="ARBA" id="ARBA00009884"/>
    </source>
</evidence>
<dbReference type="Pfam" id="PF00995">
    <property type="entry name" value="Sec1"/>
    <property type="match status" value="1"/>
</dbReference>
<dbReference type="PIRSF" id="PIRSF005715">
    <property type="entry name" value="VPS45_Sec1"/>
    <property type="match status" value="1"/>
</dbReference>
<gene>
    <name evidence="2" type="ORF">WJX75_003656</name>
</gene>
<evidence type="ECO:0000313" key="2">
    <source>
        <dbReference type="EMBL" id="KAK9915015.1"/>
    </source>
</evidence>
<dbReference type="InterPro" id="IPR043127">
    <property type="entry name" value="Sec-1-like_dom3a"/>
</dbReference>
<organism evidence="2 3">
    <name type="scientific">Coccomyxa subellipsoidea</name>
    <dbReference type="NCBI Taxonomy" id="248742"/>
    <lineage>
        <taxon>Eukaryota</taxon>
        <taxon>Viridiplantae</taxon>
        <taxon>Chlorophyta</taxon>
        <taxon>core chlorophytes</taxon>
        <taxon>Trebouxiophyceae</taxon>
        <taxon>Trebouxiophyceae incertae sedis</taxon>
        <taxon>Coccomyxaceae</taxon>
        <taxon>Coccomyxa</taxon>
    </lineage>
</organism>